<comment type="similarity">
    <text evidence="2">Belongs to the RseB family.</text>
</comment>
<evidence type="ECO:0000256" key="2">
    <source>
        <dbReference type="ARBA" id="ARBA00008150"/>
    </source>
</evidence>
<sequence>MVSEVLRRNQHMQGFVVRGWHRPLLAGAMGVLMLASGSVRAAGASAAAPSDAASEPVLTAKAWLMRSQAAASTRNYQGTLVFTGGGAVSSSRVAHYCEGSQQYERVEALDGESRSMWRHNDLVQTVWPRVHMAVIEQRDPRAMFPALLSGSGGKRVLEWYELRSLGHDRVAGYDADVVLLKAKDNIRFSQRLWAERQTGLLLRSEMLGLNGQPLESAAFSELSIGVKPQPEAVVAAMRKLDGYRVLRPTVQAATLEGEGWSMSSLPPGFREVHCAKRSLDPMDTPGAPTVLQAIYSDGLTHVSLFIEPYQPARHQGEVSVTIGATHTLMGRRDDYWVTIMGDVPPETLRRFAAALEHKR</sequence>
<dbReference type="InterPro" id="IPR005588">
    <property type="entry name" value="MucB_RseB"/>
</dbReference>
<dbReference type="EMBL" id="VZPB01000012">
    <property type="protein sequence ID" value="KAB0583605.1"/>
    <property type="molecule type" value="Genomic_DNA"/>
</dbReference>
<dbReference type="GO" id="GO:0045152">
    <property type="term" value="F:antisigma factor binding"/>
    <property type="evidence" value="ECO:0007669"/>
    <property type="project" value="TreeGrafter"/>
</dbReference>
<dbReference type="RefSeq" id="WP_151123457.1">
    <property type="nucleotide sequence ID" value="NZ_CP088081.1"/>
</dbReference>
<evidence type="ECO:0000259" key="6">
    <source>
        <dbReference type="Pfam" id="PF03888"/>
    </source>
</evidence>
<dbReference type="OrthoDB" id="7067274at2"/>
<dbReference type="Gene3D" id="3.30.200.100">
    <property type="entry name" value="MucB/RseB, C-terminal domain"/>
    <property type="match status" value="1"/>
</dbReference>
<reference evidence="8 9" key="1">
    <citation type="submission" date="2019-09" db="EMBL/GenBank/DDBJ databases">
        <title>Draft genome sequences of 48 bacterial type strains from the CCUG.</title>
        <authorList>
            <person name="Tunovic T."/>
            <person name="Pineiro-Iglesias B."/>
            <person name="Unosson C."/>
            <person name="Inganas E."/>
            <person name="Ohlen M."/>
            <person name="Cardew S."/>
            <person name="Jensie-Markopoulos S."/>
            <person name="Salva-Serra F."/>
            <person name="Jaen-Luchoro D."/>
            <person name="Karlsson R."/>
            <person name="Svensson-Stadler L."/>
            <person name="Chun J."/>
            <person name="Moore E."/>
        </authorList>
    </citation>
    <scope>NUCLEOTIDE SEQUENCE [LARGE SCALE GENOMIC DNA]</scope>
    <source>
        <strain evidence="8 9">CCUG 30977</strain>
    </source>
</reference>
<dbReference type="Gene3D" id="2.50.20.10">
    <property type="entry name" value="Lipoprotein localisation LolA/LolB/LppX"/>
    <property type="match status" value="1"/>
</dbReference>
<evidence type="ECO:0000256" key="3">
    <source>
        <dbReference type="ARBA" id="ARBA00022729"/>
    </source>
</evidence>
<dbReference type="PANTHER" id="PTHR38782:SF1">
    <property type="entry name" value="SIGMA-E FACTOR REGULATORY PROTEIN RSEB"/>
    <property type="match status" value="1"/>
</dbReference>
<organism evidence="8 9">
    <name type="scientific">Ideonella dechloratans</name>
    <dbReference type="NCBI Taxonomy" id="36863"/>
    <lineage>
        <taxon>Bacteria</taxon>
        <taxon>Pseudomonadati</taxon>
        <taxon>Pseudomonadota</taxon>
        <taxon>Betaproteobacteria</taxon>
        <taxon>Burkholderiales</taxon>
        <taxon>Sphaerotilaceae</taxon>
        <taxon>Ideonella</taxon>
    </lineage>
</organism>
<dbReference type="AlphaFoldDB" id="A0A643FE24"/>
<evidence type="ECO:0000256" key="5">
    <source>
        <dbReference type="SAM" id="SignalP"/>
    </source>
</evidence>
<comment type="caution">
    <text evidence="8">The sequence shown here is derived from an EMBL/GenBank/DDBJ whole genome shotgun (WGS) entry which is preliminary data.</text>
</comment>
<dbReference type="CDD" id="cd16327">
    <property type="entry name" value="RseB"/>
    <property type="match status" value="1"/>
</dbReference>
<dbReference type="InterPro" id="IPR038484">
    <property type="entry name" value="MucB/RseB_C_sf"/>
</dbReference>
<proteinExistence type="inferred from homology"/>
<gene>
    <name evidence="8" type="ORF">F7Q92_06950</name>
</gene>
<keyword evidence="4" id="KW-0574">Periplasm</keyword>
<feature type="domain" description="MucB/RseB N-terminal" evidence="6">
    <location>
        <begin position="60"/>
        <end position="235"/>
    </location>
</feature>
<dbReference type="InterPro" id="IPR033436">
    <property type="entry name" value="MucB/RseB_C"/>
</dbReference>
<dbReference type="GO" id="GO:0032885">
    <property type="term" value="P:regulation of polysaccharide biosynthetic process"/>
    <property type="evidence" value="ECO:0007669"/>
    <property type="project" value="TreeGrafter"/>
</dbReference>
<dbReference type="Pfam" id="PF03888">
    <property type="entry name" value="MucB_RseB"/>
    <property type="match status" value="1"/>
</dbReference>
<evidence type="ECO:0000313" key="9">
    <source>
        <dbReference type="Proteomes" id="UP000430120"/>
    </source>
</evidence>
<name>A0A643FE24_IDEDE</name>
<dbReference type="Pfam" id="PF17188">
    <property type="entry name" value="MucB_RseB_C"/>
    <property type="match status" value="1"/>
</dbReference>
<keyword evidence="9" id="KW-1185">Reference proteome</keyword>
<dbReference type="PIRSF" id="PIRSF005427">
    <property type="entry name" value="RseB"/>
    <property type="match status" value="1"/>
</dbReference>
<evidence type="ECO:0000313" key="8">
    <source>
        <dbReference type="EMBL" id="KAB0583605.1"/>
    </source>
</evidence>
<comment type="subcellular location">
    <subcellularLocation>
        <location evidence="1">Periplasm</location>
    </subcellularLocation>
</comment>
<protein>
    <submittedName>
        <fullName evidence="8">Transcriptional regulator</fullName>
    </submittedName>
</protein>
<evidence type="ECO:0000259" key="7">
    <source>
        <dbReference type="Pfam" id="PF17188"/>
    </source>
</evidence>
<feature type="domain" description="MucB/RseB C-terminal" evidence="7">
    <location>
        <begin position="257"/>
        <end position="355"/>
    </location>
</feature>
<evidence type="ECO:0000256" key="1">
    <source>
        <dbReference type="ARBA" id="ARBA00004418"/>
    </source>
</evidence>
<dbReference type="GO" id="GO:0030288">
    <property type="term" value="C:outer membrane-bounded periplasmic space"/>
    <property type="evidence" value="ECO:0007669"/>
    <property type="project" value="TreeGrafter"/>
</dbReference>
<keyword evidence="3 5" id="KW-0732">Signal</keyword>
<feature type="chain" id="PRO_5024995565" evidence="5">
    <location>
        <begin position="42"/>
        <end position="359"/>
    </location>
</feature>
<dbReference type="InterPro" id="IPR033434">
    <property type="entry name" value="MucB/RseB_N"/>
</dbReference>
<dbReference type="Proteomes" id="UP000430120">
    <property type="component" value="Unassembled WGS sequence"/>
</dbReference>
<feature type="signal peptide" evidence="5">
    <location>
        <begin position="1"/>
        <end position="41"/>
    </location>
</feature>
<evidence type="ECO:0000256" key="4">
    <source>
        <dbReference type="ARBA" id="ARBA00022764"/>
    </source>
</evidence>
<accession>A0A643FE24</accession>
<dbReference type="PANTHER" id="PTHR38782">
    <property type="match status" value="1"/>
</dbReference>